<evidence type="ECO:0000256" key="1">
    <source>
        <dbReference type="SAM" id="Phobius"/>
    </source>
</evidence>
<keyword evidence="3" id="KW-0436">Ligase</keyword>
<feature type="transmembrane region" description="Helical" evidence="1">
    <location>
        <begin position="12"/>
        <end position="38"/>
    </location>
</feature>
<dbReference type="GO" id="GO:0016874">
    <property type="term" value="F:ligase activity"/>
    <property type="evidence" value="ECO:0007669"/>
    <property type="project" value="UniProtKB-KW"/>
</dbReference>
<dbReference type="EMBL" id="GGEC01014683">
    <property type="protein sequence ID" value="MBW95166.1"/>
    <property type="molecule type" value="Transcribed_RNA"/>
</dbReference>
<evidence type="ECO:0000313" key="2">
    <source>
        <dbReference type="EMBL" id="MBW95164.1"/>
    </source>
</evidence>
<accession>A0A2P2JNX2</accession>
<name>A0A2P2JNX2_RHIMU</name>
<dbReference type="AlphaFoldDB" id="A0A2P2JNX2"/>
<dbReference type="EMBL" id="GGEC01014681">
    <property type="protein sequence ID" value="MBW95164.1"/>
    <property type="molecule type" value="Transcribed_RNA"/>
</dbReference>
<organism evidence="2">
    <name type="scientific">Rhizophora mucronata</name>
    <name type="common">Asiatic mangrove</name>
    <dbReference type="NCBI Taxonomy" id="61149"/>
    <lineage>
        <taxon>Eukaryota</taxon>
        <taxon>Viridiplantae</taxon>
        <taxon>Streptophyta</taxon>
        <taxon>Embryophyta</taxon>
        <taxon>Tracheophyta</taxon>
        <taxon>Spermatophyta</taxon>
        <taxon>Magnoliopsida</taxon>
        <taxon>eudicotyledons</taxon>
        <taxon>Gunneridae</taxon>
        <taxon>Pentapetalae</taxon>
        <taxon>rosids</taxon>
        <taxon>fabids</taxon>
        <taxon>Malpighiales</taxon>
        <taxon>Rhizophoraceae</taxon>
        <taxon>Rhizophora</taxon>
    </lineage>
</organism>
<keyword evidence="1" id="KW-0812">Transmembrane</keyword>
<proteinExistence type="predicted"/>
<keyword evidence="1" id="KW-1133">Transmembrane helix</keyword>
<keyword evidence="1" id="KW-0472">Membrane</keyword>
<protein>
    <submittedName>
        <fullName evidence="3">Ubiquitin-protein ligase</fullName>
    </submittedName>
</protein>
<reference evidence="2" key="1">
    <citation type="submission" date="2018-02" db="EMBL/GenBank/DDBJ databases">
        <title>Rhizophora mucronata_Transcriptome.</title>
        <authorList>
            <person name="Meera S.P."/>
            <person name="Sreeshan A."/>
            <person name="Augustine A."/>
        </authorList>
    </citation>
    <scope>NUCLEOTIDE SEQUENCE</scope>
    <source>
        <tissue evidence="2">Leaf</tissue>
    </source>
</reference>
<evidence type="ECO:0000313" key="3">
    <source>
        <dbReference type="EMBL" id="MBW95166.1"/>
    </source>
</evidence>
<sequence length="52" mass="6171">MQTLSVVNANLLLLYLWLCKLMRIELFLTAITIFLFLAKPISRRCTRRFPID</sequence>